<organism evidence="2 3">
    <name type="scientific">Anaerobacterium chartisolvens</name>
    <dbReference type="NCBI Taxonomy" id="1297424"/>
    <lineage>
        <taxon>Bacteria</taxon>
        <taxon>Bacillati</taxon>
        <taxon>Bacillota</taxon>
        <taxon>Clostridia</taxon>
        <taxon>Eubacteriales</taxon>
        <taxon>Oscillospiraceae</taxon>
        <taxon>Anaerobacterium</taxon>
    </lineage>
</organism>
<dbReference type="CDD" id="cd09846">
    <property type="entry name" value="DUF1312"/>
    <property type="match status" value="1"/>
</dbReference>
<reference evidence="2 3" key="1">
    <citation type="submission" date="2018-07" db="EMBL/GenBank/DDBJ databases">
        <title>Genomic Encyclopedia of Type Strains, Phase IV (KMG-IV): sequencing the most valuable type-strain genomes for metagenomic binning, comparative biology and taxonomic classification.</title>
        <authorList>
            <person name="Goeker M."/>
        </authorList>
    </citation>
    <scope>NUCLEOTIDE SEQUENCE [LARGE SCALE GENOMIC DNA]</scope>
    <source>
        <strain evidence="2 3">DSM 27016</strain>
    </source>
</reference>
<dbReference type="Proteomes" id="UP000253034">
    <property type="component" value="Unassembled WGS sequence"/>
</dbReference>
<evidence type="ECO:0000313" key="3">
    <source>
        <dbReference type="Proteomes" id="UP000253034"/>
    </source>
</evidence>
<sequence length="124" mass="13672">MFKKGDIILILSIALIAAAGYISLKIHNTGGSHRIAVIIQNDSVIKRIDLDKVKRNEKIKIPGKYNETAFVEKGRIRFGHADCPDELCVKAGWLTHPGDMAVCIPNRAIIKIEGYANELDGVAY</sequence>
<keyword evidence="1" id="KW-0812">Transmembrane</keyword>
<comment type="caution">
    <text evidence="2">The sequence shown here is derived from an EMBL/GenBank/DDBJ whole genome shotgun (WGS) entry which is preliminary data.</text>
</comment>
<dbReference type="AlphaFoldDB" id="A0A369ASH3"/>
<proteinExistence type="predicted"/>
<keyword evidence="1" id="KW-0472">Membrane</keyword>
<dbReference type="InterPro" id="IPR038690">
    <property type="entry name" value="NusG_2_sf"/>
</dbReference>
<feature type="transmembrane region" description="Helical" evidence="1">
    <location>
        <begin position="7"/>
        <end position="24"/>
    </location>
</feature>
<gene>
    <name evidence="2" type="ORF">DFR58_12743</name>
</gene>
<name>A0A369ASH3_9FIRM</name>
<evidence type="ECO:0000256" key="1">
    <source>
        <dbReference type="SAM" id="Phobius"/>
    </source>
</evidence>
<dbReference type="RefSeq" id="WP_114299286.1">
    <property type="nucleotide sequence ID" value="NZ_QPJT01000027.1"/>
</dbReference>
<keyword evidence="3" id="KW-1185">Reference proteome</keyword>
<evidence type="ECO:0000313" key="2">
    <source>
        <dbReference type="EMBL" id="RCX11167.1"/>
    </source>
</evidence>
<protein>
    <submittedName>
        <fullName evidence="2">Uncharacterized protein</fullName>
    </submittedName>
</protein>
<dbReference type="Pfam" id="PF07009">
    <property type="entry name" value="NusG_II"/>
    <property type="match status" value="1"/>
</dbReference>
<dbReference type="Gene3D" id="2.60.320.10">
    <property type="entry name" value="N-utilization substance G protein NusG, insert domain"/>
    <property type="match status" value="1"/>
</dbReference>
<accession>A0A369ASH3</accession>
<dbReference type="EMBL" id="QPJT01000027">
    <property type="protein sequence ID" value="RCX11167.1"/>
    <property type="molecule type" value="Genomic_DNA"/>
</dbReference>
<dbReference type="OrthoDB" id="47603at2"/>
<keyword evidence="1" id="KW-1133">Transmembrane helix</keyword>